<evidence type="ECO:0000313" key="2">
    <source>
        <dbReference type="EMBL" id="AXC15768.1"/>
    </source>
</evidence>
<reference evidence="2 3" key="1">
    <citation type="journal article" date="2018" name="Front. Microbiol.">
        <title>Hydrolytic Capabilities as a Key to Environmental Success: Chitinolytic and Cellulolytic Acidobacteria From Acidic Sub-arctic Soils and Boreal Peatlands.</title>
        <authorList>
            <person name="Belova S.E."/>
            <person name="Ravin N.V."/>
            <person name="Pankratov T.A."/>
            <person name="Rakitin A.L."/>
            <person name="Ivanova A.A."/>
            <person name="Beletsky A.V."/>
            <person name="Mardanov A.V."/>
            <person name="Sinninghe Damste J.S."/>
            <person name="Dedysh S.N."/>
        </authorList>
    </citation>
    <scope>NUCLEOTIDE SEQUENCE [LARGE SCALE GENOMIC DNA]</scope>
    <source>
        <strain evidence="2 3">SBC82</strain>
    </source>
</reference>
<dbReference type="EMBL" id="CP030840">
    <property type="protein sequence ID" value="AXC15768.1"/>
    <property type="molecule type" value="Genomic_DNA"/>
</dbReference>
<protein>
    <submittedName>
        <fullName evidence="2">Uncharacterized protein</fullName>
    </submittedName>
</protein>
<keyword evidence="1" id="KW-0472">Membrane</keyword>
<keyword evidence="3" id="KW-1185">Reference proteome</keyword>
<gene>
    <name evidence="2" type="ORF">ACPOL_6548</name>
</gene>
<feature type="transmembrane region" description="Helical" evidence="1">
    <location>
        <begin position="75"/>
        <end position="94"/>
    </location>
</feature>
<name>A0A2Z5G9T9_9BACT</name>
<dbReference type="KEGG" id="abas:ACPOL_6548"/>
<dbReference type="AlphaFoldDB" id="A0A2Z5G9T9"/>
<dbReference type="OrthoDB" id="570199at2"/>
<dbReference type="Proteomes" id="UP000253606">
    <property type="component" value="Chromosome"/>
</dbReference>
<evidence type="ECO:0000313" key="3">
    <source>
        <dbReference type="Proteomes" id="UP000253606"/>
    </source>
</evidence>
<evidence type="ECO:0000256" key="1">
    <source>
        <dbReference type="SAM" id="Phobius"/>
    </source>
</evidence>
<accession>A0A2Z5G9T9</accession>
<proteinExistence type="predicted"/>
<keyword evidence="1" id="KW-0812">Transmembrane</keyword>
<organism evidence="2 3">
    <name type="scientific">Acidisarcina polymorpha</name>
    <dbReference type="NCBI Taxonomy" id="2211140"/>
    <lineage>
        <taxon>Bacteria</taxon>
        <taxon>Pseudomonadati</taxon>
        <taxon>Acidobacteriota</taxon>
        <taxon>Terriglobia</taxon>
        <taxon>Terriglobales</taxon>
        <taxon>Acidobacteriaceae</taxon>
        <taxon>Acidisarcina</taxon>
    </lineage>
</organism>
<dbReference type="RefSeq" id="WP_114210381.1">
    <property type="nucleotide sequence ID" value="NZ_CP030840.1"/>
</dbReference>
<sequence length="104" mass="11617">MTYQKQAGYVGLGEVVTSAVPVSEFTVGDQPILSLKLQAPDFGQNLDDQDLCEFVVGVQWQRTYPLSEAKTFQGVFANQNVVVSFVILLLFGFWPNPFPFQLQL</sequence>
<keyword evidence="1" id="KW-1133">Transmembrane helix</keyword>